<dbReference type="Proteomes" id="UP000694846">
    <property type="component" value="Unplaced"/>
</dbReference>
<dbReference type="GO" id="GO:0006406">
    <property type="term" value="P:mRNA export from nucleus"/>
    <property type="evidence" value="ECO:0007669"/>
    <property type="project" value="TreeGrafter"/>
</dbReference>
<organism evidence="4 5">
    <name type="scientific">Sipha flava</name>
    <name type="common">yellow sugarcane aphid</name>
    <dbReference type="NCBI Taxonomy" id="143950"/>
    <lineage>
        <taxon>Eukaryota</taxon>
        <taxon>Metazoa</taxon>
        <taxon>Ecdysozoa</taxon>
        <taxon>Arthropoda</taxon>
        <taxon>Hexapoda</taxon>
        <taxon>Insecta</taxon>
        <taxon>Pterygota</taxon>
        <taxon>Neoptera</taxon>
        <taxon>Paraneoptera</taxon>
        <taxon>Hemiptera</taxon>
        <taxon>Sternorrhyncha</taxon>
        <taxon>Aphidomorpha</taxon>
        <taxon>Aphidoidea</taxon>
        <taxon>Aphididae</taxon>
        <taxon>Sipha</taxon>
    </lineage>
</organism>
<gene>
    <name evidence="5" type="primary">LOC112685061</name>
</gene>
<reference evidence="5" key="1">
    <citation type="submission" date="2025-08" db="UniProtKB">
        <authorList>
            <consortium name="RefSeq"/>
        </authorList>
    </citation>
    <scope>IDENTIFICATION</scope>
    <source>
        <tissue evidence="5">Whole body</tissue>
    </source>
</reference>
<proteinExistence type="predicted"/>
<accession>A0A8B8FQI4</accession>
<dbReference type="AlphaFoldDB" id="A0A8B8FQI4"/>
<dbReference type="RefSeq" id="XP_025412615.1">
    <property type="nucleotide sequence ID" value="XM_025556830.1"/>
</dbReference>
<evidence type="ECO:0000313" key="5">
    <source>
        <dbReference type="RefSeq" id="XP_025412615.1"/>
    </source>
</evidence>
<feature type="region of interest" description="Disordered" evidence="2">
    <location>
        <begin position="155"/>
        <end position="189"/>
    </location>
</feature>
<keyword evidence="1" id="KW-0694">RNA-binding</keyword>
<evidence type="ECO:0000313" key="4">
    <source>
        <dbReference type="Proteomes" id="UP000694846"/>
    </source>
</evidence>
<dbReference type="OrthoDB" id="1049195at2759"/>
<evidence type="ECO:0000259" key="3">
    <source>
        <dbReference type="Pfam" id="PF13865"/>
    </source>
</evidence>
<dbReference type="SUPFAM" id="SSF54928">
    <property type="entry name" value="RNA-binding domain, RBD"/>
    <property type="match status" value="1"/>
</dbReference>
<dbReference type="InterPro" id="IPR035979">
    <property type="entry name" value="RBD_domain_sf"/>
</dbReference>
<dbReference type="GO" id="GO:0005634">
    <property type="term" value="C:nucleus"/>
    <property type="evidence" value="ECO:0007669"/>
    <property type="project" value="TreeGrafter"/>
</dbReference>
<name>A0A8B8FQI4_9HEMI</name>
<dbReference type="GeneID" id="112685061"/>
<dbReference type="Pfam" id="PF13865">
    <property type="entry name" value="FoP_duplication"/>
    <property type="match status" value="1"/>
</dbReference>
<sequence length="207" mass="22786">MDVSLDELIKNKRSSSLGGRHGGGKQGDSRVFSGGKHGGGTSKFRLNGAGGSSGGPMRESRSIARRSNRFTPYSKTTKMEQIIINNNNIIQLLYITDVVFGSKNAALKVVRQYNNVPLDGRHMKIELAIDFSTVANLATRLSRPAPLSVRGIRDGVRGKRGKRGNIRGNFRGRGGRGGRNSEKKMPNKDELDKLLDRYIKFNKSKKN</sequence>
<dbReference type="GO" id="GO:0003729">
    <property type="term" value="F:mRNA binding"/>
    <property type="evidence" value="ECO:0007669"/>
    <property type="project" value="TreeGrafter"/>
</dbReference>
<dbReference type="InterPro" id="IPR051229">
    <property type="entry name" value="ALYREF_mRNA_export"/>
</dbReference>
<keyword evidence="4" id="KW-1185">Reference proteome</keyword>
<protein>
    <submittedName>
        <fullName evidence="5">THO complex subunit 4-like</fullName>
    </submittedName>
</protein>
<feature type="compositionally biased region" description="Basic and acidic residues" evidence="2">
    <location>
        <begin position="179"/>
        <end position="189"/>
    </location>
</feature>
<feature type="domain" description="Chromatin target of PRMT1 protein C-terminal" evidence="3">
    <location>
        <begin position="154"/>
        <end position="204"/>
    </location>
</feature>
<dbReference type="InterPro" id="IPR012677">
    <property type="entry name" value="Nucleotide-bd_a/b_plait_sf"/>
</dbReference>
<evidence type="ECO:0000256" key="2">
    <source>
        <dbReference type="SAM" id="MobiDB-lite"/>
    </source>
</evidence>
<dbReference type="PANTHER" id="PTHR19965">
    <property type="entry name" value="RNA AND EXPORT FACTOR BINDING PROTEIN"/>
    <property type="match status" value="1"/>
</dbReference>
<dbReference type="PANTHER" id="PTHR19965:SF82">
    <property type="entry name" value="THO COMPLEX SUBUNIT 4"/>
    <property type="match status" value="1"/>
</dbReference>
<dbReference type="Gene3D" id="3.30.70.330">
    <property type="match status" value="1"/>
</dbReference>
<evidence type="ECO:0000256" key="1">
    <source>
        <dbReference type="ARBA" id="ARBA00022884"/>
    </source>
</evidence>
<dbReference type="InterPro" id="IPR025715">
    <property type="entry name" value="FoP_C"/>
</dbReference>
<feature type="region of interest" description="Disordered" evidence="2">
    <location>
        <begin position="11"/>
        <end position="62"/>
    </location>
</feature>